<gene>
    <name evidence="1" type="ORF">ABUK86_19285</name>
</gene>
<proteinExistence type="predicted"/>
<reference evidence="1 2" key="1">
    <citation type="submission" date="2024-06" db="EMBL/GenBank/DDBJ databases">
        <authorList>
            <person name="Bataeva Y.V."/>
            <person name="Grigorian L.N."/>
            <person name="Solomentsev V.I."/>
        </authorList>
    </citation>
    <scope>NUCLEOTIDE SEQUENCE [LARGE SCALE GENOMIC DNA]</scope>
    <source>
        <strain evidence="2">SCPM-O-B-12605 (RCAM04882)</strain>
    </source>
</reference>
<dbReference type="RefSeq" id="WP_267945469.1">
    <property type="nucleotide sequence ID" value="NZ_JBEQNA010000010.1"/>
</dbReference>
<accession>A0ABV1ZY09</accession>
<comment type="caution">
    <text evidence="1">The sequence shown here is derived from an EMBL/GenBank/DDBJ whole genome shotgun (WGS) entry which is preliminary data.</text>
</comment>
<sequence length="144" mass="16134">MSNRQPEPHVKELHATAQALWRAVYEASAVVFAERTVHQARLADLDAAQQWARTRVASARRELVRAFDARDAVRVEAAQRHLRECEDEEVHIDLAVTAEARALVRTGLAELNSTLEQVCRALDADRRVQEAVAREHGVRPGARA</sequence>
<dbReference type="EMBL" id="JBEQNB010000010">
    <property type="protein sequence ID" value="MES0835929.1"/>
    <property type="molecule type" value="Genomic_DNA"/>
</dbReference>
<keyword evidence="2" id="KW-1185">Reference proteome</keyword>
<protein>
    <submittedName>
        <fullName evidence="1">Uncharacterized protein</fullName>
    </submittedName>
</protein>
<name>A0ABV1ZY09_9ACTN</name>
<evidence type="ECO:0000313" key="1">
    <source>
        <dbReference type="EMBL" id="MES0835929.1"/>
    </source>
</evidence>
<evidence type="ECO:0000313" key="2">
    <source>
        <dbReference type="Proteomes" id="UP001432401"/>
    </source>
</evidence>
<dbReference type="Proteomes" id="UP001432401">
    <property type="component" value="Unassembled WGS sequence"/>
</dbReference>
<organism evidence="1 2">
    <name type="scientific">Nocardiopsis tropica</name>
    <dbReference type="NCBI Taxonomy" id="109330"/>
    <lineage>
        <taxon>Bacteria</taxon>
        <taxon>Bacillati</taxon>
        <taxon>Actinomycetota</taxon>
        <taxon>Actinomycetes</taxon>
        <taxon>Streptosporangiales</taxon>
        <taxon>Nocardiopsidaceae</taxon>
        <taxon>Nocardiopsis</taxon>
    </lineage>
</organism>